<dbReference type="AlphaFoldDB" id="A0A1M6GJ99"/>
<sequence>MGIWGIDIFEDDLALDIKDMFEELVESGESIESAVSIVLEDFEESLEDFDEGATVVLALCELAAEKGNITEDLKSELSRLSSNNEYWNYLREESEALYEARRGLLNKLIKRI</sequence>
<dbReference type="EMBL" id="FQZO01000003">
    <property type="protein sequence ID" value="SHJ10024.1"/>
    <property type="molecule type" value="Genomic_DNA"/>
</dbReference>
<dbReference type="Pfam" id="PF14078">
    <property type="entry name" value="DUF4259"/>
    <property type="match status" value="1"/>
</dbReference>
<accession>A0A1M6GJ99</accession>
<gene>
    <name evidence="1" type="ORF">SAMN05444401_2139</name>
</gene>
<keyword evidence="2" id="KW-1185">Reference proteome</keyword>
<evidence type="ECO:0008006" key="3">
    <source>
        <dbReference type="Google" id="ProtNLM"/>
    </source>
</evidence>
<name>A0A1M6GJ99_9CLOT</name>
<dbReference type="InterPro" id="IPR025355">
    <property type="entry name" value="DUF4259"/>
</dbReference>
<dbReference type="OrthoDB" id="362700at2"/>
<organism evidence="1 2">
    <name type="scientific">Clostridium amylolyticum</name>
    <dbReference type="NCBI Taxonomy" id="1121298"/>
    <lineage>
        <taxon>Bacteria</taxon>
        <taxon>Bacillati</taxon>
        <taxon>Bacillota</taxon>
        <taxon>Clostridia</taxon>
        <taxon>Eubacteriales</taxon>
        <taxon>Clostridiaceae</taxon>
        <taxon>Clostridium</taxon>
    </lineage>
</organism>
<reference evidence="1 2" key="1">
    <citation type="submission" date="2016-11" db="EMBL/GenBank/DDBJ databases">
        <authorList>
            <person name="Jaros S."/>
            <person name="Januszkiewicz K."/>
            <person name="Wedrychowicz H."/>
        </authorList>
    </citation>
    <scope>NUCLEOTIDE SEQUENCE [LARGE SCALE GENOMIC DNA]</scope>
    <source>
        <strain evidence="1 2">DSM 21864</strain>
    </source>
</reference>
<dbReference type="RefSeq" id="WP_073006340.1">
    <property type="nucleotide sequence ID" value="NZ_FQZO01000003.1"/>
</dbReference>
<proteinExistence type="predicted"/>
<dbReference type="Proteomes" id="UP000184080">
    <property type="component" value="Unassembled WGS sequence"/>
</dbReference>
<evidence type="ECO:0000313" key="1">
    <source>
        <dbReference type="EMBL" id="SHJ10024.1"/>
    </source>
</evidence>
<evidence type="ECO:0000313" key="2">
    <source>
        <dbReference type="Proteomes" id="UP000184080"/>
    </source>
</evidence>
<protein>
    <recommendedName>
        <fullName evidence="3">DUF4259 domain-containing protein</fullName>
    </recommendedName>
</protein>